<organism evidence="1 2">
    <name type="scientific">Sphenodon punctatus</name>
    <name type="common">Tuatara</name>
    <name type="synonym">Hatteria punctata</name>
    <dbReference type="NCBI Taxonomy" id="8508"/>
    <lineage>
        <taxon>Eukaryota</taxon>
        <taxon>Metazoa</taxon>
        <taxon>Chordata</taxon>
        <taxon>Craniata</taxon>
        <taxon>Vertebrata</taxon>
        <taxon>Euteleostomi</taxon>
        <taxon>Lepidosauria</taxon>
        <taxon>Sphenodontia</taxon>
        <taxon>Sphenodontidae</taxon>
        <taxon>Sphenodon</taxon>
    </lineage>
</organism>
<dbReference type="Ensembl" id="ENSSPUT00000007349.1">
    <property type="protein sequence ID" value="ENSSPUP00000006904.1"/>
    <property type="gene ID" value="ENSSPUG00000005330.1"/>
</dbReference>
<sequence length="42" mass="4842">MLGSGFKAERLRVNLRLVINRLKLLEKKKSGGACWRRGQSDR</sequence>
<dbReference type="Gene3D" id="1.20.1260.60">
    <property type="entry name" value="Vacuolar protein sorting-associated protein Ist1"/>
    <property type="match status" value="1"/>
</dbReference>
<evidence type="ECO:0000313" key="2">
    <source>
        <dbReference type="Proteomes" id="UP000694392"/>
    </source>
</evidence>
<proteinExistence type="predicted"/>
<evidence type="ECO:0000313" key="1">
    <source>
        <dbReference type="Ensembl" id="ENSSPUP00000006904.1"/>
    </source>
</evidence>
<dbReference type="InterPro" id="IPR042277">
    <property type="entry name" value="IST1-like"/>
</dbReference>
<dbReference type="Proteomes" id="UP000694392">
    <property type="component" value="Unplaced"/>
</dbReference>
<protein>
    <submittedName>
        <fullName evidence="1">Uncharacterized protein</fullName>
    </submittedName>
</protein>
<keyword evidence="2" id="KW-1185">Reference proteome</keyword>
<reference evidence="1" key="1">
    <citation type="submission" date="2025-08" db="UniProtKB">
        <authorList>
            <consortium name="Ensembl"/>
        </authorList>
    </citation>
    <scope>IDENTIFICATION</scope>
</reference>
<name>A0A8D0GLB3_SPHPU</name>
<dbReference type="AlphaFoldDB" id="A0A8D0GLB3"/>
<accession>A0A8D0GLB3</accession>
<reference evidence="1" key="2">
    <citation type="submission" date="2025-09" db="UniProtKB">
        <authorList>
            <consortium name="Ensembl"/>
        </authorList>
    </citation>
    <scope>IDENTIFICATION</scope>
</reference>